<dbReference type="KEGG" id="more:E1B28_006960"/>
<feature type="compositionally biased region" description="Low complexity" evidence="1">
    <location>
        <begin position="48"/>
        <end position="60"/>
    </location>
</feature>
<proteinExistence type="predicted"/>
<comment type="caution">
    <text evidence="2">The sequence shown here is derived from an EMBL/GenBank/DDBJ whole genome shotgun (WGS) entry which is preliminary data.</text>
</comment>
<dbReference type="Proteomes" id="UP001049176">
    <property type="component" value="Chromosome 4"/>
</dbReference>
<name>A0A9P7S1A3_9AGAR</name>
<reference evidence="2" key="1">
    <citation type="journal article" date="2021" name="Genome Biol. Evol.">
        <title>The assembled and annotated genome of the fairy-ring fungus Marasmius oreades.</title>
        <authorList>
            <person name="Hiltunen M."/>
            <person name="Ament-Velasquez S.L."/>
            <person name="Johannesson H."/>
        </authorList>
    </citation>
    <scope>NUCLEOTIDE SEQUENCE</scope>
    <source>
        <strain evidence="2">03SP1</strain>
    </source>
</reference>
<accession>A0A9P7S1A3</accession>
<evidence type="ECO:0000313" key="3">
    <source>
        <dbReference type="Proteomes" id="UP001049176"/>
    </source>
</evidence>
<evidence type="ECO:0000256" key="1">
    <source>
        <dbReference type="SAM" id="MobiDB-lite"/>
    </source>
</evidence>
<dbReference type="GeneID" id="66076036"/>
<protein>
    <submittedName>
        <fullName evidence="2">Uncharacterized protein</fullName>
    </submittedName>
</protein>
<dbReference type="AlphaFoldDB" id="A0A9P7S1A3"/>
<organism evidence="2 3">
    <name type="scientific">Marasmius oreades</name>
    <name type="common">fairy-ring Marasmius</name>
    <dbReference type="NCBI Taxonomy" id="181124"/>
    <lineage>
        <taxon>Eukaryota</taxon>
        <taxon>Fungi</taxon>
        <taxon>Dikarya</taxon>
        <taxon>Basidiomycota</taxon>
        <taxon>Agaricomycotina</taxon>
        <taxon>Agaricomycetes</taxon>
        <taxon>Agaricomycetidae</taxon>
        <taxon>Agaricales</taxon>
        <taxon>Marasmiineae</taxon>
        <taxon>Marasmiaceae</taxon>
        <taxon>Marasmius</taxon>
    </lineage>
</organism>
<gene>
    <name evidence="2" type="ORF">E1B28_006960</name>
</gene>
<feature type="compositionally biased region" description="Polar residues" evidence="1">
    <location>
        <begin position="81"/>
        <end position="91"/>
    </location>
</feature>
<sequence>MRRAEGKLQGMGYSIDYADDVNNVNGINHNNAGVVEGDLDDDDSDYGTPKSSPSSSPTSNKRNRSPPHKLGLSDLPAHPTMMTTNTSSQHLPTTHMQEATVHYPAGNTSEHPTTSHLSFLPPPKSPPKNLMKALSPMLANFHDWQQRIP</sequence>
<feature type="region of interest" description="Disordered" evidence="1">
    <location>
        <begin position="18"/>
        <end position="91"/>
    </location>
</feature>
<feature type="compositionally biased region" description="Low complexity" evidence="1">
    <location>
        <begin position="21"/>
        <end position="35"/>
    </location>
</feature>
<dbReference type="EMBL" id="CM032184">
    <property type="protein sequence ID" value="KAG7093277.1"/>
    <property type="molecule type" value="Genomic_DNA"/>
</dbReference>
<keyword evidence="3" id="KW-1185">Reference proteome</keyword>
<evidence type="ECO:0000313" key="2">
    <source>
        <dbReference type="EMBL" id="KAG7093277.1"/>
    </source>
</evidence>
<dbReference type="RefSeq" id="XP_043009747.1">
    <property type="nucleotide sequence ID" value="XM_043151667.1"/>
</dbReference>